<organism evidence="3 4">
    <name type="scientific">Actinia tenebrosa</name>
    <name type="common">Australian red waratah sea anemone</name>
    <dbReference type="NCBI Taxonomy" id="6105"/>
    <lineage>
        <taxon>Eukaryota</taxon>
        <taxon>Metazoa</taxon>
        <taxon>Cnidaria</taxon>
        <taxon>Anthozoa</taxon>
        <taxon>Hexacorallia</taxon>
        <taxon>Actiniaria</taxon>
        <taxon>Actiniidae</taxon>
        <taxon>Actinia</taxon>
    </lineage>
</organism>
<dbReference type="GO" id="GO:0032543">
    <property type="term" value="P:mitochondrial translation"/>
    <property type="evidence" value="ECO:0007669"/>
    <property type="project" value="InterPro"/>
</dbReference>
<protein>
    <submittedName>
        <fullName evidence="4">Coiled-coil-helix-coiled-coil-helix domain-containing protein 1-like</fullName>
    </submittedName>
</protein>
<sequence>MVNLSNILSARGPHLIYGVKRGKVPTKLRPTVVATKTITKRAPCTEEMFKLLTCWKRNTYSDAKCSDEIGTFMKCAQRHMDMKANQTTSDAWTSTDVNKVLKQFTELKGPRDH</sequence>
<keyword evidence="1" id="KW-1015">Disulfide bond</keyword>
<dbReference type="KEGG" id="aten:116291064"/>
<dbReference type="SUPFAM" id="SSF47072">
    <property type="entry name" value="Cysteine alpha-hairpin motif"/>
    <property type="match status" value="1"/>
</dbReference>
<proteinExistence type="predicted"/>
<dbReference type="GO" id="GO:0005761">
    <property type="term" value="C:mitochondrial ribosome"/>
    <property type="evidence" value="ECO:0007669"/>
    <property type="project" value="InterPro"/>
</dbReference>
<dbReference type="Gene3D" id="1.10.287.1130">
    <property type="entry name" value="CytochromE C oxidase copper chaperone"/>
    <property type="match status" value="1"/>
</dbReference>
<dbReference type="GeneID" id="116291064"/>
<dbReference type="InterPro" id="IPR033620">
    <property type="entry name" value="Ribosomal_mS37_met"/>
</dbReference>
<dbReference type="InParanoid" id="A0A6P8HN11"/>
<feature type="domain" description="CHCH" evidence="2">
    <location>
        <begin position="44"/>
        <end position="78"/>
    </location>
</feature>
<dbReference type="GO" id="GO:0003723">
    <property type="term" value="F:RNA binding"/>
    <property type="evidence" value="ECO:0007669"/>
    <property type="project" value="TreeGrafter"/>
</dbReference>
<keyword evidence="3" id="KW-1185">Reference proteome</keyword>
<dbReference type="InterPro" id="IPR009069">
    <property type="entry name" value="Cys_alpha_HP_mot_SF"/>
</dbReference>
<dbReference type="OrthoDB" id="5825849at2759"/>
<reference evidence="4" key="1">
    <citation type="submission" date="2025-08" db="UniProtKB">
        <authorList>
            <consortium name="RefSeq"/>
        </authorList>
    </citation>
    <scope>IDENTIFICATION</scope>
    <source>
        <tissue evidence="4">Tentacle</tissue>
    </source>
</reference>
<dbReference type="RefSeq" id="XP_031554045.1">
    <property type="nucleotide sequence ID" value="XM_031698185.1"/>
</dbReference>
<dbReference type="PANTHER" id="PTHR31278:SF2">
    <property type="entry name" value="SMALL RIBOSOMAL SUBUNIT PROTEIN MS37"/>
    <property type="match status" value="1"/>
</dbReference>
<dbReference type="Pfam" id="PF06747">
    <property type="entry name" value="CHCH"/>
    <property type="match status" value="1"/>
</dbReference>
<dbReference type="PANTHER" id="PTHR31278">
    <property type="entry name" value="CHCHD1"/>
    <property type="match status" value="1"/>
</dbReference>
<dbReference type="InterPro" id="IPR010625">
    <property type="entry name" value="CHCH"/>
</dbReference>
<accession>A0A6P8HN11</accession>
<dbReference type="AlphaFoldDB" id="A0A6P8HN11"/>
<evidence type="ECO:0000313" key="3">
    <source>
        <dbReference type="Proteomes" id="UP000515163"/>
    </source>
</evidence>
<evidence type="ECO:0000256" key="1">
    <source>
        <dbReference type="ARBA" id="ARBA00023157"/>
    </source>
</evidence>
<name>A0A6P8HN11_ACTTE</name>
<dbReference type="Proteomes" id="UP000515163">
    <property type="component" value="Unplaced"/>
</dbReference>
<dbReference type="PROSITE" id="PS51808">
    <property type="entry name" value="CHCH"/>
    <property type="match status" value="1"/>
</dbReference>
<evidence type="ECO:0000259" key="2">
    <source>
        <dbReference type="Pfam" id="PF06747"/>
    </source>
</evidence>
<evidence type="ECO:0000313" key="4">
    <source>
        <dbReference type="RefSeq" id="XP_031554045.1"/>
    </source>
</evidence>
<gene>
    <name evidence="4" type="primary">LOC116291064</name>
</gene>